<dbReference type="Proteomes" id="UP000198929">
    <property type="component" value="Unassembled WGS sequence"/>
</dbReference>
<comment type="catalytic activity">
    <reaction evidence="7">
        <text>7,8-dihydroneopterin + O2 = 7,8-dihydroxanthopterin + glycolaldehyde + formate + H(+)</text>
        <dbReference type="Rhea" id="RHEA:45332"/>
        <dbReference type="ChEBI" id="CHEBI:15378"/>
        <dbReference type="ChEBI" id="CHEBI:15379"/>
        <dbReference type="ChEBI" id="CHEBI:15740"/>
        <dbReference type="ChEBI" id="CHEBI:17001"/>
        <dbReference type="ChEBI" id="CHEBI:17071"/>
        <dbReference type="ChEBI" id="CHEBI:85130"/>
        <dbReference type="EC" id="1.13.11.81"/>
    </reaction>
</comment>
<dbReference type="STRING" id="1121357.SAMN05661109_02108"/>
<evidence type="ECO:0000256" key="6">
    <source>
        <dbReference type="ARBA" id="ARBA00032903"/>
    </source>
</evidence>
<name>A0A1H9V8E4_9CORY</name>
<evidence type="ECO:0000313" key="10">
    <source>
        <dbReference type="EMBL" id="SES17507.1"/>
    </source>
</evidence>
<comment type="pathway">
    <text evidence="2 8">Cofactor biosynthesis; tetrahydrofolate biosynthesis; 2-amino-4-hydroxy-6-hydroxymethyl-7,8-dihydropteridine diphosphate from 7,8-dihydroneopterin triphosphate: step 3/4.</text>
</comment>
<comment type="similarity">
    <text evidence="3 8">Belongs to the DHNA family.</text>
</comment>
<dbReference type="CDD" id="cd00534">
    <property type="entry name" value="DHNA_DHNTPE"/>
    <property type="match status" value="1"/>
</dbReference>
<dbReference type="RefSeq" id="WP_092259942.1">
    <property type="nucleotide sequence ID" value="NZ_CP047199.1"/>
</dbReference>
<evidence type="ECO:0000256" key="5">
    <source>
        <dbReference type="ARBA" id="ARBA00023239"/>
    </source>
</evidence>
<evidence type="ECO:0000256" key="2">
    <source>
        <dbReference type="ARBA" id="ARBA00005013"/>
    </source>
</evidence>
<comment type="function">
    <text evidence="8">Catalyzes the conversion of 7,8-dihydroneopterin to 6-hydroxymethyl-7,8-dihydropterin.</text>
</comment>
<dbReference type="InterPro" id="IPR006156">
    <property type="entry name" value="Dihydroneopterin_aldolase"/>
</dbReference>
<dbReference type="SMART" id="SM00905">
    <property type="entry name" value="FolB"/>
    <property type="match status" value="1"/>
</dbReference>
<dbReference type="PANTHER" id="PTHR42844:SF1">
    <property type="entry name" value="DIHYDRONEOPTERIN ALDOLASE 1-RELATED"/>
    <property type="match status" value="1"/>
</dbReference>
<comment type="catalytic activity">
    <reaction evidence="1 8">
        <text>7,8-dihydroneopterin = 6-hydroxymethyl-7,8-dihydropterin + glycolaldehyde</text>
        <dbReference type="Rhea" id="RHEA:10540"/>
        <dbReference type="ChEBI" id="CHEBI:17001"/>
        <dbReference type="ChEBI" id="CHEBI:17071"/>
        <dbReference type="ChEBI" id="CHEBI:44841"/>
        <dbReference type="EC" id="4.1.2.25"/>
    </reaction>
</comment>
<evidence type="ECO:0000256" key="3">
    <source>
        <dbReference type="ARBA" id="ARBA00005708"/>
    </source>
</evidence>
<dbReference type="GO" id="GO:0046654">
    <property type="term" value="P:tetrahydrofolate biosynthetic process"/>
    <property type="evidence" value="ECO:0007669"/>
    <property type="project" value="UniProtKB-UniRule"/>
</dbReference>
<proteinExistence type="inferred from homology"/>
<dbReference type="AlphaFoldDB" id="A0A1H9V8E4"/>
<evidence type="ECO:0000256" key="1">
    <source>
        <dbReference type="ARBA" id="ARBA00001353"/>
    </source>
</evidence>
<evidence type="ECO:0000313" key="11">
    <source>
        <dbReference type="Proteomes" id="UP000198929"/>
    </source>
</evidence>
<reference evidence="11" key="1">
    <citation type="submission" date="2016-10" db="EMBL/GenBank/DDBJ databases">
        <authorList>
            <person name="Varghese N."/>
            <person name="Submissions S."/>
        </authorList>
    </citation>
    <scope>NUCLEOTIDE SEQUENCE [LARGE SCALE GENOMIC DNA]</scope>
    <source>
        <strain evidence="11">DSM 20524</strain>
    </source>
</reference>
<dbReference type="NCBIfam" id="TIGR00526">
    <property type="entry name" value="folB_dom"/>
    <property type="match status" value="1"/>
</dbReference>
<dbReference type="Gene3D" id="3.30.1130.10">
    <property type="match status" value="1"/>
</dbReference>
<protein>
    <recommendedName>
        <fullName evidence="6 8">7,8-dihydroneopterin aldolase</fullName>
        <ecNumber evidence="8">4.1.2.25</ecNumber>
    </recommendedName>
</protein>
<dbReference type="InterPro" id="IPR043133">
    <property type="entry name" value="GTP-CH-I_C/QueF"/>
</dbReference>
<dbReference type="GO" id="GO:0046656">
    <property type="term" value="P:folic acid biosynthetic process"/>
    <property type="evidence" value="ECO:0007669"/>
    <property type="project" value="UniProtKB-UniRule"/>
</dbReference>
<evidence type="ECO:0000256" key="7">
    <source>
        <dbReference type="ARBA" id="ARBA00052077"/>
    </source>
</evidence>
<evidence type="ECO:0000256" key="8">
    <source>
        <dbReference type="RuleBase" id="RU362079"/>
    </source>
</evidence>
<keyword evidence="11" id="KW-1185">Reference proteome</keyword>
<accession>A0A1H9V8E4</accession>
<evidence type="ECO:0000259" key="9">
    <source>
        <dbReference type="SMART" id="SM00905"/>
    </source>
</evidence>
<feature type="domain" description="Dihydroneopterin aldolase/epimerase" evidence="9">
    <location>
        <begin position="5"/>
        <end position="118"/>
    </location>
</feature>
<dbReference type="EC" id="4.1.2.25" evidence="8"/>
<dbReference type="UniPathway" id="UPA00077">
    <property type="reaction ID" value="UER00154"/>
</dbReference>
<evidence type="ECO:0000256" key="4">
    <source>
        <dbReference type="ARBA" id="ARBA00022909"/>
    </source>
</evidence>
<dbReference type="GO" id="GO:0005737">
    <property type="term" value="C:cytoplasm"/>
    <property type="evidence" value="ECO:0007669"/>
    <property type="project" value="TreeGrafter"/>
</dbReference>
<keyword evidence="4 8" id="KW-0289">Folate biosynthesis</keyword>
<gene>
    <name evidence="10" type="ORF">SAMN05661109_02108</name>
</gene>
<dbReference type="FunFam" id="3.30.1130.10:FF:000003">
    <property type="entry name" value="7,8-dihydroneopterin aldolase"/>
    <property type="match status" value="1"/>
</dbReference>
<dbReference type="InterPro" id="IPR006157">
    <property type="entry name" value="FolB_dom"/>
</dbReference>
<sequence>MADRIQLTGLKVYAHHGVIEHETKHGQAFTIDITCWLDFADAAAGDDLNKTINYAELAQLAYDIAGGTPRQLIETVATEIAETAIARYGQLHSIEVTLHKPHAPIPLVFDDVAVVARRSRKTGPTFVPAKARG</sequence>
<dbReference type="SUPFAM" id="SSF55620">
    <property type="entry name" value="Tetrahydrobiopterin biosynthesis enzymes-like"/>
    <property type="match status" value="1"/>
</dbReference>
<dbReference type="GO" id="GO:0004150">
    <property type="term" value="F:dihydroneopterin aldolase activity"/>
    <property type="evidence" value="ECO:0007669"/>
    <property type="project" value="UniProtKB-UniRule"/>
</dbReference>
<dbReference type="Pfam" id="PF02152">
    <property type="entry name" value="FolB"/>
    <property type="match status" value="1"/>
</dbReference>
<organism evidence="10 11">
    <name type="scientific">Corynebacterium cystitidis DSM 20524</name>
    <dbReference type="NCBI Taxonomy" id="1121357"/>
    <lineage>
        <taxon>Bacteria</taxon>
        <taxon>Bacillati</taxon>
        <taxon>Actinomycetota</taxon>
        <taxon>Actinomycetes</taxon>
        <taxon>Mycobacteriales</taxon>
        <taxon>Corynebacteriaceae</taxon>
        <taxon>Corynebacterium</taxon>
    </lineage>
</organism>
<dbReference type="NCBIfam" id="TIGR00525">
    <property type="entry name" value="folB"/>
    <property type="match status" value="1"/>
</dbReference>
<dbReference type="EMBL" id="FOGQ01000010">
    <property type="protein sequence ID" value="SES17507.1"/>
    <property type="molecule type" value="Genomic_DNA"/>
</dbReference>
<dbReference type="PANTHER" id="PTHR42844">
    <property type="entry name" value="DIHYDRONEOPTERIN ALDOLASE 1-RELATED"/>
    <property type="match status" value="1"/>
</dbReference>
<keyword evidence="5 8" id="KW-0456">Lyase</keyword>